<dbReference type="Pfam" id="PF00795">
    <property type="entry name" value="CN_hydrolase"/>
    <property type="match status" value="1"/>
</dbReference>
<comment type="similarity">
    <text evidence="1">Belongs to the carbon-nitrogen hydrolase superfamily. Nitrilase family.</text>
</comment>
<evidence type="ECO:0000256" key="2">
    <source>
        <dbReference type="PROSITE-ProRule" id="PRU10139"/>
    </source>
</evidence>
<dbReference type="Gene3D" id="3.60.110.10">
    <property type="entry name" value="Carbon-nitrogen hydrolase"/>
    <property type="match status" value="1"/>
</dbReference>
<dbReference type="GO" id="GO:0000257">
    <property type="term" value="F:nitrilase activity"/>
    <property type="evidence" value="ECO:0007669"/>
    <property type="project" value="UniProtKB-ARBA"/>
</dbReference>
<evidence type="ECO:0000256" key="1">
    <source>
        <dbReference type="ARBA" id="ARBA00008129"/>
    </source>
</evidence>
<dbReference type="CDD" id="cd07564">
    <property type="entry name" value="nitrilases_CHs"/>
    <property type="match status" value="1"/>
</dbReference>
<reference evidence="4" key="1">
    <citation type="submission" date="2022-10" db="EMBL/GenBank/DDBJ databases">
        <title>The complete genomes of actinobacterial strains from the NBC collection.</title>
        <authorList>
            <person name="Joergensen T.S."/>
            <person name="Alvarez Arevalo M."/>
            <person name="Sterndorff E.B."/>
            <person name="Faurdal D."/>
            <person name="Vuksanovic O."/>
            <person name="Mourched A.-S."/>
            <person name="Charusanti P."/>
            <person name="Shaw S."/>
            <person name="Blin K."/>
            <person name="Weber T."/>
        </authorList>
    </citation>
    <scope>NUCLEOTIDE SEQUENCE</scope>
    <source>
        <strain evidence="4">NBC_00049</strain>
    </source>
</reference>
<gene>
    <name evidence="4" type="ORF">OG327_34915</name>
</gene>
<feature type="domain" description="CN hydrolase" evidence="3">
    <location>
        <begin position="7"/>
        <end position="282"/>
    </location>
</feature>
<feature type="active site" description="Proton acceptor" evidence="2">
    <location>
        <position position="47"/>
    </location>
</feature>
<dbReference type="PROSITE" id="PS00920">
    <property type="entry name" value="NITRIL_CHT_1"/>
    <property type="match status" value="1"/>
</dbReference>
<dbReference type="PANTHER" id="PTHR46044">
    <property type="entry name" value="NITRILASE"/>
    <property type="match status" value="1"/>
</dbReference>
<proteinExistence type="inferred from homology"/>
<dbReference type="InterPro" id="IPR003010">
    <property type="entry name" value="C-N_Hydrolase"/>
</dbReference>
<evidence type="ECO:0000313" key="4">
    <source>
        <dbReference type="EMBL" id="WTU78079.1"/>
    </source>
</evidence>
<protein>
    <submittedName>
        <fullName evidence="4">Carbon-nitrogen hydrolase family protein</fullName>
    </submittedName>
</protein>
<dbReference type="InterPro" id="IPR000132">
    <property type="entry name" value="Nitrilase/CN_hydratase_CS"/>
</dbReference>
<evidence type="ECO:0000259" key="3">
    <source>
        <dbReference type="PROSITE" id="PS50263"/>
    </source>
</evidence>
<dbReference type="InterPro" id="IPR044149">
    <property type="entry name" value="Nitrilases_CHs"/>
</dbReference>
<dbReference type="PANTHER" id="PTHR46044:SF2">
    <property type="entry name" value="CN HYDROLASE DOMAIN-CONTAINING PROTEIN"/>
    <property type="match status" value="1"/>
</dbReference>
<dbReference type="PROSITE" id="PS50263">
    <property type="entry name" value="CN_HYDROLASE"/>
    <property type="match status" value="1"/>
</dbReference>
<dbReference type="InterPro" id="IPR036526">
    <property type="entry name" value="C-N_Hydrolase_sf"/>
</dbReference>
<dbReference type="EMBL" id="CP108264">
    <property type="protein sequence ID" value="WTU78079.1"/>
    <property type="molecule type" value="Genomic_DNA"/>
</dbReference>
<organism evidence="4">
    <name type="scientific">Streptomyces sp. NBC_00049</name>
    <dbReference type="NCBI Taxonomy" id="2903617"/>
    <lineage>
        <taxon>Bacteria</taxon>
        <taxon>Bacillati</taxon>
        <taxon>Actinomycetota</taxon>
        <taxon>Actinomycetes</taxon>
        <taxon>Kitasatosporales</taxon>
        <taxon>Streptomycetaceae</taxon>
        <taxon>Streptomyces</taxon>
    </lineage>
</organism>
<sequence length="360" mass="38351">MENLPRFTAAAVQAAPVYLDPAATVDKTIALIAEAAANGARLVVFPEVFIPGYPYWNWTMNPVQGSPWFERLYRSSVDVPGPHVDALRAAARQYGVVLVIGVNERGPHSLGVLYNTLLTIGPDGELLGVHRKLVPTWAEKLTWTGGDGSSLKVHSTPIGPLGALACGENTNTLARFALLAQGELVHASCYISLPVAPADYDMADAIAVRTAAHSFEGKVFSVVACSTISPEIVDTIAGDDEDLRRMLARPRSALSGIFGPDGRPVTEPLIDDEGIVYAEIDLARCIQPKQMHDIVGHYNRFDVFQLHVDDRPRTPVTFASGTAHAAPAHAVPAHAAPVTTAVPTTAPLTADTTGAMKEEA</sequence>
<accession>A0AAU2K2X5</accession>
<keyword evidence="4" id="KW-0378">Hydrolase</keyword>
<dbReference type="SUPFAM" id="SSF56317">
    <property type="entry name" value="Carbon-nitrogen hydrolase"/>
    <property type="match status" value="1"/>
</dbReference>
<name>A0AAU2K2X5_9ACTN</name>
<dbReference type="AlphaFoldDB" id="A0AAU2K2X5"/>